<reference evidence="1 2" key="1">
    <citation type="submission" date="2015-01" db="EMBL/GenBank/DDBJ databases">
        <title>Comparative genomics of non-oral Prevotella species.</title>
        <authorList>
            <person name="Accetto T."/>
            <person name="Nograsek B."/>
            <person name="Avgustin G."/>
        </authorList>
    </citation>
    <scope>NUCLEOTIDE SEQUENCE [LARGE SCALE GENOMIC DNA]</scope>
    <source>
        <strain evidence="1 2">P5-119</strain>
    </source>
</reference>
<accession>A0A0D0H9X5</accession>
<protein>
    <submittedName>
        <fullName evidence="1">Uncharacterized protein</fullName>
    </submittedName>
</protein>
<name>A0A0D0H9X5_9BACT</name>
<comment type="caution">
    <text evidence="1">The sequence shown here is derived from an EMBL/GenBank/DDBJ whole genome shotgun (WGS) entry which is preliminary data.</text>
</comment>
<proteinExistence type="predicted"/>
<dbReference type="Proteomes" id="UP000032046">
    <property type="component" value="Unassembled WGS sequence"/>
</dbReference>
<organism evidence="1 2">
    <name type="scientific">Prevotella pectinovora</name>
    <dbReference type="NCBI Taxonomy" id="1602169"/>
    <lineage>
        <taxon>Bacteria</taxon>
        <taxon>Pseudomonadati</taxon>
        <taxon>Bacteroidota</taxon>
        <taxon>Bacteroidia</taxon>
        <taxon>Bacteroidales</taxon>
        <taxon>Prevotellaceae</taxon>
        <taxon>Prevotella</taxon>
    </lineage>
</organism>
<dbReference type="EMBL" id="JXQK01000091">
    <property type="protein sequence ID" value="KIP59651.1"/>
    <property type="molecule type" value="Genomic_DNA"/>
</dbReference>
<dbReference type="AlphaFoldDB" id="A0A0D0H9X5"/>
<evidence type="ECO:0000313" key="1">
    <source>
        <dbReference type="EMBL" id="KIP59651.1"/>
    </source>
</evidence>
<sequence length="808" mass="88953">MPVTWSADNKKVVFNCSTTKDLYVYGATITYKDDDAGKLSLNEVSDPTITLNSTTTTEKLSFTINQTAKTQASTSLETYYTTDGSNPNDTENKSRVKLTQNPQTVTIDWVKGNTVTVRTFTKRVDDSDAKNYRESAMATQEFSNTGSTELASVDAPEITPGGEAVVASSLDVKISDKQWTSTLADKLKVYYAIEEGSNYGNVTTSTWTEATGLPLTLTLNKTSTVKAYAEYTASDGQKTKSATVSCTYFLLNDITTYLNTTTSQNVGTTVGKNGMTMTFGGIKVGSTNFKALSKNDNTDANTLGSIHTVSGKALYGTADVESELGDGSIGKNDKEEYFHCRALSQLHENTFALPAKGSFFKFEPEANGKLTVFVEQQGAIHNVSGKLYPEKVRKRPVYFLDETGKSIPANYAYTSSKVNKDDWTKIQNTDNTSNDSFYTKDYMDKLEKYYQNIIDGKNDKFTNFNSAVAEADKHKALTLGTSIQPIIVLHEECNAEILNGDGMSETGDTNYDHTGYMLISEGYVTYEFPVQAGKTYYLFASRTKLALSGFCFDKDADYKTENLQKVTLVGDKDNATTIEGLTVGKQYNVTLNRSFGAKKWYSVVLPFSVSQKQMKDVFGKDVKVLHYSDVTGTDLNLFEHFYQMIVGGTPVLVKPSQEVTNPVFYNVTLTSQKVVDIENTGFKCTGSWDNVDFPEYSYFIDAKTNSFYLYDPDKVKTGTQAPHAGAFRSWIISTSTNPSEAKQLTMHINGIEEQGETTAIWNAISGNDDAEVASKGIYSLSGQKMNAADTSSLPKGIYIVNGKKFIVK</sequence>
<keyword evidence="2" id="KW-1185">Reference proteome</keyword>
<evidence type="ECO:0000313" key="2">
    <source>
        <dbReference type="Proteomes" id="UP000032046"/>
    </source>
</evidence>
<gene>
    <name evidence="1" type="ORF">ST44_12855</name>
</gene>